<reference evidence="6 7" key="1">
    <citation type="journal article" date="2012" name="Stand. Genomic Sci.">
        <title>Complete genome sequence of the sulfur compounds oxidizing chemolithoautotroph Sulfuricurvum kujiense type strain (YK-1(T)).</title>
        <authorList>
            <person name="Han C."/>
            <person name="Kotsyurbenko O."/>
            <person name="Chertkov O."/>
            <person name="Held B."/>
            <person name="Lapidus A."/>
            <person name="Nolan M."/>
            <person name="Lucas S."/>
            <person name="Hammon N."/>
            <person name="Deshpande S."/>
            <person name="Cheng J.F."/>
            <person name="Tapia R."/>
            <person name="Goodwin L.A."/>
            <person name="Pitluck S."/>
            <person name="Liolios K."/>
            <person name="Pagani I."/>
            <person name="Ivanova N."/>
            <person name="Mavromatis K."/>
            <person name="Mikhailova N."/>
            <person name="Pati A."/>
            <person name="Chen A."/>
            <person name="Palaniappan K."/>
            <person name="Land M."/>
            <person name="Hauser L."/>
            <person name="Chang Y.J."/>
            <person name="Jeffries C.D."/>
            <person name="Brambilla E.M."/>
            <person name="Rohde M."/>
            <person name="Spring S."/>
            <person name="Sikorski J."/>
            <person name="Goker M."/>
            <person name="Woyke T."/>
            <person name="Bristow J."/>
            <person name="Eisen J.A."/>
            <person name="Markowitz V."/>
            <person name="Hugenholtz P."/>
            <person name="Kyrpides N.C."/>
            <person name="Klenk H.P."/>
            <person name="Detter J.C."/>
        </authorList>
    </citation>
    <scope>NUCLEOTIDE SEQUENCE [LARGE SCALE GENOMIC DNA]</scope>
    <source>
        <strain evidence="7">ATCC BAA-921 / DSM 16994 / JCM 11577 / YK-1</strain>
    </source>
</reference>
<dbReference type="PROSITE" id="PS51832">
    <property type="entry name" value="HD_GYP"/>
    <property type="match status" value="1"/>
</dbReference>
<keyword evidence="7" id="KW-1185">Reference proteome</keyword>
<feature type="coiled-coil region" evidence="2">
    <location>
        <begin position="331"/>
        <end position="362"/>
    </location>
</feature>
<dbReference type="RefSeq" id="WP_013461122.1">
    <property type="nucleotide sequence ID" value="NC_014762.1"/>
</dbReference>
<dbReference type="PANTHER" id="PTHR43155">
    <property type="entry name" value="CYCLIC DI-GMP PHOSPHODIESTERASE PA4108-RELATED"/>
    <property type="match status" value="1"/>
</dbReference>
<evidence type="ECO:0000313" key="6">
    <source>
        <dbReference type="EMBL" id="ADR34925.1"/>
    </source>
</evidence>
<dbReference type="Gene3D" id="1.10.3210.10">
    <property type="entry name" value="Hypothetical protein af1432"/>
    <property type="match status" value="1"/>
</dbReference>
<dbReference type="eggNOG" id="COG3221">
    <property type="taxonomic scope" value="Bacteria"/>
</dbReference>
<evidence type="ECO:0000259" key="5">
    <source>
        <dbReference type="PROSITE" id="PS51832"/>
    </source>
</evidence>
<dbReference type="AlphaFoldDB" id="E4TX59"/>
<dbReference type="SUPFAM" id="SSF53850">
    <property type="entry name" value="Periplasmic binding protein-like II"/>
    <property type="match status" value="1"/>
</dbReference>
<dbReference type="PROSITE" id="PS51831">
    <property type="entry name" value="HD"/>
    <property type="match status" value="1"/>
</dbReference>
<name>E4TX59_SULKY</name>
<dbReference type="InterPro" id="IPR037522">
    <property type="entry name" value="HD_GYP_dom"/>
</dbReference>
<dbReference type="HOGENOM" id="CLU_327583_0_0_7"/>
<dbReference type="PANTHER" id="PTHR43155:SF2">
    <property type="entry name" value="CYCLIC DI-GMP PHOSPHODIESTERASE PA4108"/>
    <property type="match status" value="1"/>
</dbReference>
<dbReference type="Pfam" id="PF00990">
    <property type="entry name" value="GGDEF"/>
    <property type="match status" value="1"/>
</dbReference>
<proteinExistence type="predicted"/>
<dbReference type="OrthoDB" id="5514345at2"/>
<feature type="domain" description="HD" evidence="4">
    <location>
        <begin position="569"/>
        <end position="691"/>
    </location>
</feature>
<evidence type="ECO:0000313" key="7">
    <source>
        <dbReference type="Proteomes" id="UP000008721"/>
    </source>
</evidence>
<keyword evidence="1 3" id="KW-0472">Membrane</keyword>
<gene>
    <name evidence="6" type="ordered locus">Sulku_2265</name>
</gene>
<evidence type="ECO:0000259" key="4">
    <source>
        <dbReference type="PROSITE" id="PS51831"/>
    </source>
</evidence>
<keyword evidence="2" id="KW-0175">Coiled coil</keyword>
<dbReference type="Proteomes" id="UP000008721">
    <property type="component" value="Chromosome"/>
</dbReference>
<feature type="transmembrane region" description="Helical" evidence="3">
    <location>
        <begin position="310"/>
        <end position="332"/>
    </location>
</feature>
<keyword evidence="3" id="KW-1133">Transmembrane helix</keyword>
<feature type="domain" description="HD-GYP" evidence="5">
    <location>
        <begin position="547"/>
        <end position="742"/>
    </location>
</feature>
<dbReference type="NCBIfam" id="TIGR00277">
    <property type="entry name" value="HDIG"/>
    <property type="match status" value="1"/>
</dbReference>
<dbReference type="InterPro" id="IPR006674">
    <property type="entry name" value="HD_domain"/>
</dbReference>
<dbReference type="InterPro" id="IPR029016">
    <property type="entry name" value="GAF-like_dom_sf"/>
</dbReference>
<dbReference type="SMART" id="SM00471">
    <property type="entry name" value="HDc"/>
    <property type="match status" value="1"/>
</dbReference>
<dbReference type="eggNOG" id="COG2199">
    <property type="taxonomic scope" value="Bacteria"/>
</dbReference>
<dbReference type="SUPFAM" id="SSF109604">
    <property type="entry name" value="HD-domain/PDEase-like"/>
    <property type="match status" value="1"/>
</dbReference>
<protein>
    <submittedName>
        <fullName evidence="6">Metal dependent phosphohydrolase</fullName>
    </submittedName>
</protein>
<dbReference type="EMBL" id="CP002355">
    <property type="protein sequence ID" value="ADR34925.1"/>
    <property type="molecule type" value="Genomic_DNA"/>
</dbReference>
<dbReference type="SUPFAM" id="SSF55781">
    <property type="entry name" value="GAF domain-like"/>
    <property type="match status" value="1"/>
</dbReference>
<organism evidence="6 7">
    <name type="scientific">Sulfuricurvum kujiense (strain ATCC BAA-921 / DSM 16994 / JCM 11577 / YK-1)</name>
    <dbReference type="NCBI Taxonomy" id="709032"/>
    <lineage>
        <taxon>Bacteria</taxon>
        <taxon>Pseudomonadati</taxon>
        <taxon>Campylobacterota</taxon>
        <taxon>Epsilonproteobacteria</taxon>
        <taxon>Campylobacterales</taxon>
        <taxon>Sulfurimonadaceae</taxon>
        <taxon>Sulfuricurvum</taxon>
    </lineage>
</organism>
<evidence type="ECO:0000256" key="1">
    <source>
        <dbReference type="ARBA" id="ARBA00023136"/>
    </source>
</evidence>
<dbReference type="InterPro" id="IPR003607">
    <property type="entry name" value="HD/PDEase_dom"/>
</dbReference>
<dbReference type="eggNOG" id="COG3437">
    <property type="taxonomic scope" value="Bacteria"/>
</dbReference>
<dbReference type="InterPro" id="IPR043128">
    <property type="entry name" value="Rev_trsase/Diguanyl_cyclase"/>
</dbReference>
<dbReference type="InterPro" id="IPR029787">
    <property type="entry name" value="Nucleotide_cyclase"/>
</dbReference>
<dbReference type="Gene3D" id="3.30.70.270">
    <property type="match status" value="1"/>
</dbReference>
<dbReference type="STRING" id="709032.Sulku_2265"/>
<dbReference type="CDD" id="cd00077">
    <property type="entry name" value="HDc"/>
    <property type="match status" value="1"/>
</dbReference>
<dbReference type="Pfam" id="PF12974">
    <property type="entry name" value="Phosphonate-bd"/>
    <property type="match status" value="1"/>
</dbReference>
<dbReference type="Pfam" id="PF13487">
    <property type="entry name" value="HD_5"/>
    <property type="match status" value="1"/>
</dbReference>
<evidence type="ECO:0000256" key="2">
    <source>
        <dbReference type="SAM" id="Coils"/>
    </source>
</evidence>
<evidence type="ECO:0000256" key="3">
    <source>
        <dbReference type="SAM" id="Phobius"/>
    </source>
</evidence>
<dbReference type="Gene3D" id="3.30.450.40">
    <property type="match status" value="1"/>
</dbReference>
<dbReference type="InterPro" id="IPR006675">
    <property type="entry name" value="HDIG_dom"/>
</dbReference>
<dbReference type="KEGG" id="sku:Sulku_2265"/>
<dbReference type="Gene3D" id="3.40.190.10">
    <property type="entry name" value="Periplasmic binding protein-like II"/>
    <property type="match status" value="2"/>
</dbReference>
<accession>E4TX59</accession>
<keyword evidence="3" id="KW-0812">Transmembrane</keyword>
<sequence length="878" mass="100124">MKTLTYFLSLLIYLSFFTSTISAKESVRIGVLAHKNYASTHSMWDLTAEYLNEKIPEYDFQIVPLRFEEFPPYLRDKKIDFVITNSAYYVDLESRYGISRVATLKNRGFNGKVQMEFGGVIFKRTVNRTIDQVEDIKNKKFAAVNEESFGGWIMALRELKEKNINQKDLKTTFYGTHEAVVYAVRDGKAEAGTVRTDTLERMASEGKININDFTVLNQKNYPDFYYQVSTRLYPEWPIATTKHTSSALAERVAVALISMGEESEAARASKSLGWTIPLDYQSIHECLKELGMGPYKHLREDVFLYIFEEYGTYIIIAGIFLLLSFTVTLYIARINSKLNDTQQELETLNSSLEDKIREKTQHLYDKSIKLEEAYLNEKYLRSILRTVADVNQMLITTRSVDELIDKAALCLSTNESLKNAKISVVKEGELILGAAYGAGDIKHITPIDRKAYEHGKNLMITDMCDPSLDDECQNYVDLYAIKGIYALPLKSSSFTEEVIGVLTICTGREGGFSVEEQKMIEELAGDIGFALNSFTQQEQINALHEDRVKSYQNFIDAMVNMIEQRDTYTAGHTVRVAHYAELIAREMELPEKEIQKLVESAKLHDIGKVVTPDSILLKPGKLSKLEYELIKEHARAGYEVLSNVHLYQELADIMIDHHERYDGSGYPEGKKGGEISLLGHIMAVADSFDAMTTNRIYKPRKEIDESLIELNELSGIWYHPAVVNAALRVLPGVNIDTSINQIASSALEEERMSYFFKDRLTKLYNEDYFTMTLNGRARHPKPAKLWIVSLVNFHRYNKAYGWERGNALISEFAEYLSQTFSGYQIFRIWGDRFVIADFEGDIETLLAESPLAKEGVEAKTKEVAQIPDNLEELMHEKI</sequence>
<dbReference type="InterPro" id="IPR000160">
    <property type="entry name" value="GGDEF_dom"/>
</dbReference>
<dbReference type="SUPFAM" id="SSF55073">
    <property type="entry name" value="Nucleotide cyclase"/>
    <property type="match status" value="1"/>
</dbReference>